<evidence type="ECO:0000256" key="2">
    <source>
        <dbReference type="SAM" id="Phobius"/>
    </source>
</evidence>
<feature type="transmembrane region" description="Helical" evidence="2">
    <location>
        <begin position="129"/>
        <end position="150"/>
    </location>
</feature>
<evidence type="ECO:0000256" key="1">
    <source>
        <dbReference type="SAM" id="MobiDB-lite"/>
    </source>
</evidence>
<keyword evidence="2" id="KW-1133">Transmembrane helix</keyword>
<feature type="transmembrane region" description="Helical" evidence="2">
    <location>
        <begin position="157"/>
        <end position="181"/>
    </location>
</feature>
<evidence type="ECO:0000313" key="4">
    <source>
        <dbReference type="Proteomes" id="UP001146120"/>
    </source>
</evidence>
<reference evidence="3" key="1">
    <citation type="submission" date="2022-11" db="EMBL/GenBank/DDBJ databases">
        <authorList>
            <person name="Morgan W.R."/>
            <person name="Tartar A."/>
        </authorList>
    </citation>
    <scope>NUCLEOTIDE SEQUENCE</scope>
    <source>
        <strain evidence="3">ARSEF 373</strain>
    </source>
</reference>
<dbReference type="EMBL" id="DAKRPA010000152">
    <property type="protein sequence ID" value="DAZ96909.1"/>
    <property type="molecule type" value="Genomic_DNA"/>
</dbReference>
<feature type="transmembrane region" description="Helical" evidence="2">
    <location>
        <begin position="458"/>
        <end position="480"/>
    </location>
</feature>
<keyword evidence="2" id="KW-0472">Membrane</keyword>
<keyword evidence="2" id="KW-0812">Transmembrane</keyword>
<sequence length="605" mass="67872">MDKFKTQQPSGRYRVVSSSNSTRKVGLTSTELQSKAPSSPTKRSVALAKHYAHKLHEWKSAHQYLGRYSVQKLLRFDEYQRTTSLTRVMLWIFLTPLPSLLLIIAVAVIPLENPLLGAALNSTCFMQSALSYTLMTFALLLFMRMALGWIDHKYPHWVALMISVLTAASNEAAMTCLAFGWRFPVPFRDLLGMVSFAPLLVLFHMAFLGKFILRNRHHLGRYMRLFLAQCSVLFVFVVIAIIFRRVAYSTQVALTLLFPFLRAAFKRLIWRFASCLDDISTDISVCVIEIFGSLYQNSCLQNVRSPEIAALMVLIDFSQAVIETRMYLSHKFIVDGRTAVTTALKILESALPYASNCDENGTMVSSAKDATVIANLRSVSVMLDPTGTKKTKVRNIWHRSRTCIAITDTEPMTSASDVKVDGVSSPRKRESVDQIMLDNNESAKLLEQTLQLLFASEVLVFVEYVEVALPIVFGIYTAALSQLPYAAYSTAFIGTTRTQMTLSLASTAVYVCFEALSLVFMVVLVQRKYGFNALYQLGFVLETYWPTIQGKLMGSLVLIFNLSTVHHGKSTLNYMIAVTHCTHTLPSGLDLSLQFDWERVLNGTS</sequence>
<proteinExistence type="predicted"/>
<feature type="transmembrane region" description="Helical" evidence="2">
    <location>
        <begin position="225"/>
        <end position="242"/>
    </location>
</feature>
<gene>
    <name evidence="3" type="ORF">N0F65_008920</name>
</gene>
<comment type="caution">
    <text evidence="3">The sequence shown here is derived from an EMBL/GenBank/DDBJ whole genome shotgun (WGS) entry which is preliminary data.</text>
</comment>
<dbReference type="AlphaFoldDB" id="A0AAV2YU56"/>
<protein>
    <recommendedName>
        <fullName evidence="5">Transmembrane protein</fullName>
    </recommendedName>
</protein>
<feature type="transmembrane region" description="Helical" evidence="2">
    <location>
        <begin position="193"/>
        <end position="213"/>
    </location>
</feature>
<evidence type="ECO:0000313" key="3">
    <source>
        <dbReference type="EMBL" id="DAZ96909.1"/>
    </source>
</evidence>
<feature type="transmembrane region" description="Helical" evidence="2">
    <location>
        <begin position="88"/>
        <end position="109"/>
    </location>
</feature>
<keyword evidence="4" id="KW-1185">Reference proteome</keyword>
<accession>A0AAV2YU56</accession>
<feature type="region of interest" description="Disordered" evidence="1">
    <location>
        <begin position="1"/>
        <end position="41"/>
    </location>
</feature>
<evidence type="ECO:0008006" key="5">
    <source>
        <dbReference type="Google" id="ProtNLM"/>
    </source>
</evidence>
<reference evidence="3" key="2">
    <citation type="journal article" date="2023" name="Microbiol Resour">
        <title>Decontamination and Annotation of the Draft Genome Sequence of the Oomycete Lagenidium giganteum ARSEF 373.</title>
        <authorList>
            <person name="Morgan W.R."/>
            <person name="Tartar A."/>
        </authorList>
    </citation>
    <scope>NUCLEOTIDE SEQUENCE</scope>
    <source>
        <strain evidence="3">ARSEF 373</strain>
    </source>
</reference>
<feature type="transmembrane region" description="Helical" evidence="2">
    <location>
        <begin position="500"/>
        <end position="525"/>
    </location>
</feature>
<organism evidence="3 4">
    <name type="scientific">Lagenidium giganteum</name>
    <dbReference type="NCBI Taxonomy" id="4803"/>
    <lineage>
        <taxon>Eukaryota</taxon>
        <taxon>Sar</taxon>
        <taxon>Stramenopiles</taxon>
        <taxon>Oomycota</taxon>
        <taxon>Peronosporomycetes</taxon>
        <taxon>Pythiales</taxon>
        <taxon>Pythiaceae</taxon>
    </lineage>
</organism>
<dbReference type="Proteomes" id="UP001146120">
    <property type="component" value="Unassembled WGS sequence"/>
</dbReference>
<name>A0AAV2YU56_9STRA</name>